<dbReference type="Proteomes" id="UP000536262">
    <property type="component" value="Unassembled WGS sequence"/>
</dbReference>
<dbReference type="AlphaFoldDB" id="A0A7X0F7X5"/>
<accession>A0A7X0F7X5</accession>
<proteinExistence type="predicted"/>
<gene>
    <name evidence="1" type="ORF">GGR00_002506</name>
</gene>
<reference evidence="1 2" key="1">
    <citation type="submission" date="2020-08" db="EMBL/GenBank/DDBJ databases">
        <title>Genomic Encyclopedia of Type Strains, Phase IV (KMG-IV): sequencing the most valuable type-strain genomes for metagenomic binning, comparative biology and taxonomic classification.</title>
        <authorList>
            <person name="Goeker M."/>
        </authorList>
    </citation>
    <scope>NUCLEOTIDE SEQUENCE [LARGE SCALE GENOMIC DNA]</scope>
    <source>
        <strain evidence="1 2">DSM 7051</strain>
    </source>
</reference>
<keyword evidence="2" id="KW-1185">Reference proteome</keyword>
<organism evidence="1 2">
    <name type="scientific">Aminobacter aganoensis</name>
    <dbReference type="NCBI Taxonomy" id="83264"/>
    <lineage>
        <taxon>Bacteria</taxon>
        <taxon>Pseudomonadati</taxon>
        <taxon>Pseudomonadota</taxon>
        <taxon>Alphaproteobacteria</taxon>
        <taxon>Hyphomicrobiales</taxon>
        <taxon>Phyllobacteriaceae</taxon>
        <taxon>Aminobacter</taxon>
    </lineage>
</organism>
<dbReference type="RefSeq" id="WP_184699566.1">
    <property type="nucleotide sequence ID" value="NZ_BAABEG010000001.1"/>
</dbReference>
<comment type="caution">
    <text evidence="1">The sequence shown here is derived from an EMBL/GenBank/DDBJ whole genome shotgun (WGS) entry which is preliminary data.</text>
</comment>
<name>A0A7X0F7X5_9HYPH</name>
<protein>
    <submittedName>
        <fullName evidence="1">Uncharacterized protein</fullName>
    </submittedName>
</protein>
<dbReference type="EMBL" id="JACHOU010000004">
    <property type="protein sequence ID" value="MBB6354722.1"/>
    <property type="molecule type" value="Genomic_DNA"/>
</dbReference>
<evidence type="ECO:0000313" key="1">
    <source>
        <dbReference type="EMBL" id="MBB6354722.1"/>
    </source>
</evidence>
<evidence type="ECO:0000313" key="2">
    <source>
        <dbReference type="Proteomes" id="UP000536262"/>
    </source>
</evidence>
<sequence>MPTLFNAYAETFRIATFQADHSPRFTGRCGAARQQLDVPQHRCPHRPAKRSWLA</sequence>